<dbReference type="SUPFAM" id="SSF90148">
    <property type="entry name" value="DPY module"/>
    <property type="match status" value="2"/>
</dbReference>
<dbReference type="EMBL" id="JAACXV010007468">
    <property type="protein sequence ID" value="KAF7276318.1"/>
    <property type="molecule type" value="Genomic_DNA"/>
</dbReference>
<dbReference type="OrthoDB" id="4405280at2759"/>
<evidence type="ECO:0000256" key="1">
    <source>
        <dbReference type="PROSITE-ProRule" id="PRU00076"/>
    </source>
</evidence>
<keyword evidence="1" id="KW-0245">EGF-like domain</keyword>
<dbReference type="PANTHER" id="PTHR22963:SF39">
    <property type="entry name" value="DUMPY"/>
    <property type="match status" value="1"/>
</dbReference>
<evidence type="ECO:0000313" key="4">
    <source>
        <dbReference type="EMBL" id="KAF7276318.1"/>
    </source>
</evidence>
<organism evidence="4 5">
    <name type="scientific">Rhynchophorus ferrugineus</name>
    <name type="common">Red palm weevil</name>
    <name type="synonym">Curculio ferrugineus</name>
    <dbReference type="NCBI Taxonomy" id="354439"/>
    <lineage>
        <taxon>Eukaryota</taxon>
        <taxon>Metazoa</taxon>
        <taxon>Ecdysozoa</taxon>
        <taxon>Arthropoda</taxon>
        <taxon>Hexapoda</taxon>
        <taxon>Insecta</taxon>
        <taxon>Pterygota</taxon>
        <taxon>Neoptera</taxon>
        <taxon>Endopterygota</taxon>
        <taxon>Coleoptera</taxon>
        <taxon>Polyphaga</taxon>
        <taxon>Cucujiformia</taxon>
        <taxon>Curculionidae</taxon>
        <taxon>Dryophthorinae</taxon>
        <taxon>Rhynchophorus</taxon>
    </lineage>
</organism>
<keyword evidence="1" id="KW-1015">Disulfide bond</keyword>
<feature type="region of interest" description="Disordered" evidence="2">
    <location>
        <begin position="1"/>
        <end position="27"/>
    </location>
</feature>
<sequence length="233" mass="24859">MRCGSVQEAEGWYEPSISQIPQPPPPETKDPCYPPPCGSNAICRAENNNAICECLPEYHGNPYLGCRPECIANSDCPRNRACIRNKCQDPCPGTCGVNAQCTTTNHVPICTCSDGYTGDAFRLCNFIPKEEPPKNPCSPNPCGINTACRTSGDNAICECLPGFFGNPNIGGCRPECTVSSDCARDKACVNTRCVDPCPGVCGFQAICNVINHSPVCSCPQPLVGDPFTLCSEP</sequence>
<comment type="caution">
    <text evidence="1">Lacks conserved residue(s) required for the propagation of feature annotation.</text>
</comment>
<dbReference type="PROSITE" id="PS01186">
    <property type="entry name" value="EGF_2"/>
    <property type="match status" value="1"/>
</dbReference>
<dbReference type="SMART" id="SM00181">
    <property type="entry name" value="EGF"/>
    <property type="match status" value="4"/>
</dbReference>
<dbReference type="Pfam" id="PF21164">
    <property type="entry name" value="Dumpy_DPY"/>
    <property type="match status" value="2"/>
</dbReference>
<comment type="caution">
    <text evidence="4">The sequence shown here is derived from an EMBL/GenBank/DDBJ whole genome shotgun (WGS) entry which is preliminary data.</text>
</comment>
<feature type="domain" description="EGF-like" evidence="3">
    <location>
        <begin position="28"/>
        <end position="67"/>
    </location>
</feature>
<reference evidence="4" key="1">
    <citation type="submission" date="2020-08" db="EMBL/GenBank/DDBJ databases">
        <title>Genome sequencing and assembly of the red palm weevil Rhynchophorus ferrugineus.</title>
        <authorList>
            <person name="Dias G.B."/>
            <person name="Bergman C.M."/>
            <person name="Manee M."/>
        </authorList>
    </citation>
    <scope>NUCLEOTIDE SEQUENCE</scope>
    <source>
        <strain evidence="4">AA-2017</strain>
        <tissue evidence="4">Whole larva</tissue>
    </source>
</reference>
<dbReference type="SUPFAM" id="SSF57196">
    <property type="entry name" value="EGF/Laminin"/>
    <property type="match status" value="1"/>
</dbReference>
<dbReference type="InterPro" id="IPR048407">
    <property type="entry name" value="Dumpy_DPY"/>
</dbReference>
<evidence type="ECO:0000259" key="3">
    <source>
        <dbReference type="PROSITE" id="PS50026"/>
    </source>
</evidence>
<evidence type="ECO:0000256" key="2">
    <source>
        <dbReference type="SAM" id="MobiDB-lite"/>
    </source>
</evidence>
<dbReference type="Proteomes" id="UP000625711">
    <property type="component" value="Unassembled WGS sequence"/>
</dbReference>
<evidence type="ECO:0000313" key="5">
    <source>
        <dbReference type="Proteomes" id="UP000625711"/>
    </source>
</evidence>
<dbReference type="PRINTS" id="PR00021">
    <property type="entry name" value="PRORICH"/>
</dbReference>
<dbReference type="PANTHER" id="PTHR22963">
    <property type="entry name" value="ENDOGLIN-RELATED"/>
    <property type="match status" value="1"/>
</dbReference>
<feature type="non-terminal residue" evidence="4">
    <location>
        <position position="1"/>
    </location>
</feature>
<feature type="disulfide bond" evidence="1">
    <location>
        <begin position="91"/>
        <end position="101"/>
    </location>
</feature>
<accession>A0A834ICV5</accession>
<dbReference type="AlphaFoldDB" id="A0A834ICV5"/>
<keyword evidence="5" id="KW-1185">Reference proteome</keyword>
<proteinExistence type="predicted"/>
<gene>
    <name evidence="4" type="ORF">GWI33_010507</name>
</gene>
<feature type="domain" description="EGF-like" evidence="3">
    <location>
        <begin position="88"/>
        <end position="125"/>
    </location>
</feature>
<feature type="domain" description="EGF-like" evidence="3">
    <location>
        <begin position="133"/>
        <end position="168"/>
    </location>
</feature>
<dbReference type="PROSITE" id="PS50026">
    <property type="entry name" value="EGF_3"/>
    <property type="match status" value="3"/>
</dbReference>
<protein>
    <recommendedName>
        <fullName evidence="3">EGF-like domain-containing protein</fullName>
    </recommendedName>
</protein>
<name>A0A834ICV5_RHYFE</name>
<dbReference type="InterPro" id="IPR000742">
    <property type="entry name" value="EGF"/>
</dbReference>